<evidence type="ECO:0000256" key="2">
    <source>
        <dbReference type="ARBA" id="ARBA00022448"/>
    </source>
</evidence>
<dbReference type="InterPro" id="IPR045865">
    <property type="entry name" value="ACT-like_dom_sf"/>
</dbReference>
<dbReference type="PROSITE" id="PS50893">
    <property type="entry name" value="ABC_TRANSPORTER_2"/>
    <property type="match status" value="1"/>
</dbReference>
<dbReference type="InterPro" id="IPR003593">
    <property type="entry name" value="AAA+_ATPase"/>
</dbReference>
<protein>
    <submittedName>
        <fullName evidence="10">Methionine ABC transporter ATP-binding protein</fullName>
    </submittedName>
</protein>
<dbReference type="SUPFAM" id="SSF55021">
    <property type="entry name" value="ACT-like"/>
    <property type="match status" value="1"/>
</dbReference>
<evidence type="ECO:0000256" key="6">
    <source>
        <dbReference type="ARBA" id="ARBA00022967"/>
    </source>
</evidence>
<comment type="similarity">
    <text evidence="1">Belongs to the ABC transporter superfamily.</text>
</comment>
<dbReference type="SUPFAM" id="SSF52540">
    <property type="entry name" value="P-loop containing nucleoside triphosphate hydrolases"/>
    <property type="match status" value="1"/>
</dbReference>
<keyword evidence="5 10" id="KW-0067">ATP-binding</keyword>
<dbReference type="InterPro" id="IPR050086">
    <property type="entry name" value="MetN_ABC_transporter-like"/>
</dbReference>
<evidence type="ECO:0000256" key="8">
    <source>
        <dbReference type="ARBA" id="ARBA00023136"/>
    </source>
</evidence>
<dbReference type="CDD" id="cd03258">
    <property type="entry name" value="ABC_MetN_methionine_transporter"/>
    <property type="match status" value="1"/>
</dbReference>
<dbReference type="Pfam" id="PF00005">
    <property type="entry name" value="ABC_tran"/>
    <property type="match status" value="1"/>
</dbReference>
<gene>
    <name evidence="10" type="ORF">CBW65_23935</name>
</gene>
<proteinExistence type="inferred from homology"/>
<keyword evidence="2" id="KW-0813">Transport</keyword>
<dbReference type="GO" id="GO:0016887">
    <property type="term" value="F:ATP hydrolysis activity"/>
    <property type="evidence" value="ECO:0007669"/>
    <property type="project" value="InterPro"/>
</dbReference>
<dbReference type="InterPro" id="IPR003439">
    <property type="entry name" value="ABC_transporter-like_ATP-bd"/>
</dbReference>
<feature type="domain" description="ABC transporter" evidence="9">
    <location>
        <begin position="2"/>
        <end position="241"/>
    </location>
</feature>
<dbReference type="PANTHER" id="PTHR43166">
    <property type="entry name" value="AMINO ACID IMPORT ATP-BINDING PROTEIN"/>
    <property type="match status" value="1"/>
</dbReference>
<dbReference type="KEGG" id="tum:CBW65_23935"/>
<dbReference type="PANTHER" id="PTHR43166:SF30">
    <property type="entry name" value="METHIONINE IMPORT ATP-BINDING PROTEIN METN"/>
    <property type="match status" value="1"/>
</dbReference>
<dbReference type="Proteomes" id="UP000195437">
    <property type="component" value="Chromosome"/>
</dbReference>
<dbReference type="FunFam" id="3.40.50.300:FF:000056">
    <property type="entry name" value="Cell division ATP-binding protein FtsE"/>
    <property type="match status" value="1"/>
</dbReference>
<dbReference type="Pfam" id="PF09383">
    <property type="entry name" value="NIL"/>
    <property type="match status" value="1"/>
</dbReference>
<keyword evidence="11" id="KW-1185">Reference proteome</keyword>
<keyword evidence="3" id="KW-1003">Cell membrane</keyword>
<evidence type="ECO:0000256" key="7">
    <source>
        <dbReference type="ARBA" id="ARBA00022970"/>
    </source>
</evidence>
<dbReference type="InterPro" id="IPR041701">
    <property type="entry name" value="MetN_ABC"/>
</dbReference>
<dbReference type="SMART" id="SM00382">
    <property type="entry name" value="AAA"/>
    <property type="match status" value="1"/>
</dbReference>
<evidence type="ECO:0000259" key="9">
    <source>
        <dbReference type="PROSITE" id="PS50893"/>
    </source>
</evidence>
<keyword evidence="4" id="KW-0547">Nucleotide-binding</keyword>
<keyword evidence="6" id="KW-1278">Translocase</keyword>
<dbReference type="Gene3D" id="3.40.50.300">
    <property type="entry name" value="P-loop containing nucleotide triphosphate hydrolases"/>
    <property type="match status" value="1"/>
</dbReference>
<dbReference type="InterPro" id="IPR018449">
    <property type="entry name" value="NIL_domain"/>
</dbReference>
<accession>A0A1Y0IWL6</accession>
<dbReference type="EMBL" id="CP021434">
    <property type="protein sequence ID" value="ARU63733.1"/>
    <property type="molecule type" value="Genomic_DNA"/>
</dbReference>
<dbReference type="AlphaFoldDB" id="A0A1Y0IWL6"/>
<name>A0A1Y0IWL6_9BACL</name>
<dbReference type="Gene3D" id="3.30.70.260">
    <property type="match status" value="1"/>
</dbReference>
<dbReference type="InterPro" id="IPR017871">
    <property type="entry name" value="ABC_transporter-like_CS"/>
</dbReference>
<dbReference type="OrthoDB" id="2374252at2"/>
<dbReference type="InterPro" id="IPR027417">
    <property type="entry name" value="P-loop_NTPase"/>
</dbReference>
<dbReference type="RefSeq" id="WP_087459065.1">
    <property type="nucleotide sequence ID" value="NZ_CP021434.1"/>
</dbReference>
<dbReference type="PROSITE" id="PS00211">
    <property type="entry name" value="ABC_TRANSPORTER_1"/>
    <property type="match status" value="1"/>
</dbReference>
<organism evidence="10 11">
    <name type="scientific">Tumebacillus avium</name>
    <dbReference type="NCBI Taxonomy" id="1903704"/>
    <lineage>
        <taxon>Bacteria</taxon>
        <taxon>Bacillati</taxon>
        <taxon>Bacillota</taxon>
        <taxon>Bacilli</taxon>
        <taxon>Bacillales</taxon>
        <taxon>Alicyclobacillaceae</taxon>
        <taxon>Tumebacillus</taxon>
    </lineage>
</organism>
<evidence type="ECO:0000256" key="3">
    <source>
        <dbReference type="ARBA" id="ARBA00022475"/>
    </source>
</evidence>
<dbReference type="SMART" id="SM00930">
    <property type="entry name" value="NIL"/>
    <property type="match status" value="1"/>
</dbReference>
<dbReference type="GO" id="GO:0005886">
    <property type="term" value="C:plasma membrane"/>
    <property type="evidence" value="ECO:0007669"/>
    <property type="project" value="UniProtKB-ARBA"/>
</dbReference>
<keyword evidence="7" id="KW-0029">Amino-acid transport</keyword>
<evidence type="ECO:0000313" key="10">
    <source>
        <dbReference type="EMBL" id="ARU63733.1"/>
    </source>
</evidence>
<sequence length="343" mass="38199">MIKLQNLRKDYYMKKRAVTALKRIDLTIAKGEIFGIIGHSGAGKSTLIRCINLLERPTEGTVEIDGVDLTRLGARDLQKARQSIGMIFQHFNLLASTTIYENVAFPLRLAKKPQAEIDRKVNELLSLVGLTEHAKKYPAQLSGGQKQRVGIARALANDPKVLLCDEATSALDPMTTHSILRLLADINKKIGITIVLITHEMGVIQEICDRVAVIDGGEIVEDGPVAEVFLRPQQPITKEFVEQVSDFELPQELLSQHFNASAAQRELHRIVQVSFLGNVTFQPIMFEVLQQSSVQFNILHGTISRMKDTPYGRLVLELTGDKSDLDRAVTTLQNRGLDVEVMQ</sequence>
<evidence type="ECO:0000256" key="5">
    <source>
        <dbReference type="ARBA" id="ARBA00022840"/>
    </source>
</evidence>
<reference evidence="11" key="1">
    <citation type="submission" date="2017-05" db="EMBL/GenBank/DDBJ databases">
        <authorList>
            <person name="Sung H."/>
        </authorList>
    </citation>
    <scope>NUCLEOTIDE SEQUENCE [LARGE SCALE GENOMIC DNA]</scope>
    <source>
        <strain evidence="11">AR23208</strain>
    </source>
</reference>
<evidence type="ECO:0000313" key="11">
    <source>
        <dbReference type="Proteomes" id="UP000195437"/>
    </source>
</evidence>
<keyword evidence="8" id="KW-0472">Membrane</keyword>
<dbReference type="GO" id="GO:0006865">
    <property type="term" value="P:amino acid transport"/>
    <property type="evidence" value="ECO:0007669"/>
    <property type="project" value="UniProtKB-KW"/>
</dbReference>
<evidence type="ECO:0000256" key="4">
    <source>
        <dbReference type="ARBA" id="ARBA00022741"/>
    </source>
</evidence>
<evidence type="ECO:0000256" key="1">
    <source>
        <dbReference type="ARBA" id="ARBA00005417"/>
    </source>
</evidence>
<dbReference type="GO" id="GO:0005524">
    <property type="term" value="F:ATP binding"/>
    <property type="evidence" value="ECO:0007669"/>
    <property type="project" value="UniProtKB-KW"/>
</dbReference>